<sequence length="134" mass="16050">MKLKRFSLLQTMQSKFKRIYSHRCLRLIKNITLKKTETRQKYSEAMTLVIGLTGIVRIKVNNHQIKSNRKYNMKNIISIQCPFNTSKMVQFKQSTCYHFYQRQLIDGNAVTNWQRQPKNFILATMQRFNKTNLI</sequence>
<name>A0A0F7LB36_9VIRU</name>
<organism evidence="1">
    <name type="scientific">uncultured marine virus</name>
    <dbReference type="NCBI Taxonomy" id="186617"/>
    <lineage>
        <taxon>Viruses</taxon>
        <taxon>environmental samples</taxon>
    </lineage>
</organism>
<protein>
    <submittedName>
        <fullName evidence="1">Uncharacterized protein</fullName>
    </submittedName>
</protein>
<reference evidence="1" key="2">
    <citation type="submission" date="2015-03" db="EMBL/GenBank/DDBJ databases">
        <authorList>
            <person name="Chow C.-E.T."/>
            <person name="Winget D.M."/>
            <person name="White R.A.III."/>
            <person name="Hallam S.J."/>
            <person name="Suttle C.A."/>
        </authorList>
    </citation>
    <scope>NUCLEOTIDE SEQUENCE</scope>
    <source>
        <strain evidence="1">Oxic3_3</strain>
    </source>
</reference>
<accession>A0A0F7LB36</accession>
<proteinExistence type="predicted"/>
<evidence type="ECO:0000313" key="1">
    <source>
        <dbReference type="EMBL" id="AKH48793.1"/>
    </source>
</evidence>
<dbReference type="EMBL" id="KR029609">
    <property type="protein sequence ID" value="AKH48793.1"/>
    <property type="molecule type" value="Genomic_DNA"/>
</dbReference>
<reference evidence="1" key="1">
    <citation type="journal article" date="2015" name="Front. Microbiol.">
        <title>Combining genomic sequencing methods to explore viral diversity and reveal potential virus-host interactions.</title>
        <authorList>
            <person name="Chow C.E."/>
            <person name="Winget D.M."/>
            <person name="White R.A.III."/>
            <person name="Hallam S.J."/>
            <person name="Suttle C.A."/>
        </authorList>
    </citation>
    <scope>NUCLEOTIDE SEQUENCE</scope>
    <source>
        <strain evidence="1">Oxic3_3</strain>
    </source>
</reference>